<dbReference type="OrthoDB" id="64767at2759"/>
<name>A0A177B7M6_9BILA</name>
<evidence type="ECO:0000313" key="2">
    <source>
        <dbReference type="Proteomes" id="UP000078046"/>
    </source>
</evidence>
<gene>
    <name evidence="1" type="ORF">A3Q56_02117</name>
</gene>
<dbReference type="InterPro" id="IPR027417">
    <property type="entry name" value="P-loop_NTPase"/>
</dbReference>
<keyword evidence="2" id="KW-1185">Reference proteome</keyword>
<reference evidence="1 2" key="1">
    <citation type="submission" date="2016-04" db="EMBL/GenBank/DDBJ databases">
        <title>The genome of Intoshia linei affirms orthonectids as highly simplified spiralians.</title>
        <authorList>
            <person name="Mikhailov K.V."/>
            <person name="Slusarev G.S."/>
            <person name="Nikitin M.A."/>
            <person name="Logacheva M.D."/>
            <person name="Penin A."/>
            <person name="Aleoshin V."/>
            <person name="Panchin Y.V."/>
        </authorList>
    </citation>
    <scope>NUCLEOTIDE SEQUENCE [LARGE SCALE GENOMIC DNA]</scope>
    <source>
        <strain evidence="1">Intl2013</strain>
        <tissue evidence="1">Whole animal</tissue>
    </source>
</reference>
<dbReference type="EMBL" id="LWCA01000185">
    <property type="protein sequence ID" value="OAF70130.1"/>
    <property type="molecule type" value="Genomic_DNA"/>
</dbReference>
<organism evidence="1 2">
    <name type="scientific">Intoshia linei</name>
    <dbReference type="NCBI Taxonomy" id="1819745"/>
    <lineage>
        <taxon>Eukaryota</taxon>
        <taxon>Metazoa</taxon>
        <taxon>Spiralia</taxon>
        <taxon>Lophotrochozoa</taxon>
        <taxon>Mesozoa</taxon>
        <taxon>Orthonectida</taxon>
        <taxon>Rhopaluridae</taxon>
        <taxon>Intoshia</taxon>
    </lineage>
</organism>
<protein>
    <recommendedName>
        <fullName evidence="3">Helicase ATP-binding domain-containing protein</fullName>
    </recommendedName>
</protein>
<dbReference type="Gene3D" id="3.40.50.300">
    <property type="entry name" value="P-loop containing nucleotide triphosphate hydrolases"/>
    <property type="match status" value="1"/>
</dbReference>
<sequence>MIFLSATFSNGNQFAHWIGNIHEHPCNFVYRDYKPIPLQKYVYVSGDTGIHLVFKEDDEFIRDTYDAVF</sequence>
<evidence type="ECO:0000313" key="1">
    <source>
        <dbReference type="EMBL" id="OAF70130.1"/>
    </source>
</evidence>
<proteinExistence type="predicted"/>
<comment type="caution">
    <text evidence="1">The sequence shown here is derived from an EMBL/GenBank/DDBJ whole genome shotgun (WGS) entry which is preliminary data.</text>
</comment>
<dbReference type="Proteomes" id="UP000078046">
    <property type="component" value="Unassembled WGS sequence"/>
</dbReference>
<evidence type="ECO:0008006" key="3">
    <source>
        <dbReference type="Google" id="ProtNLM"/>
    </source>
</evidence>
<accession>A0A177B7M6</accession>
<dbReference type="AlphaFoldDB" id="A0A177B7M6"/>